<dbReference type="PROSITE" id="PS50157">
    <property type="entry name" value="ZINC_FINGER_C2H2_2"/>
    <property type="match status" value="2"/>
</dbReference>
<feature type="compositionally biased region" description="Low complexity" evidence="8">
    <location>
        <begin position="1"/>
        <end position="10"/>
    </location>
</feature>
<keyword evidence="5" id="KW-0862">Zinc</keyword>
<evidence type="ECO:0000256" key="4">
    <source>
        <dbReference type="ARBA" id="ARBA00022771"/>
    </source>
</evidence>
<evidence type="ECO:0000256" key="3">
    <source>
        <dbReference type="ARBA" id="ARBA00022737"/>
    </source>
</evidence>
<keyword evidence="11" id="KW-1185">Reference proteome</keyword>
<name>A0A6A4IUN3_9AGAR</name>
<organism evidence="10 11">
    <name type="scientific">Gymnopus androsaceus JB14</name>
    <dbReference type="NCBI Taxonomy" id="1447944"/>
    <lineage>
        <taxon>Eukaryota</taxon>
        <taxon>Fungi</taxon>
        <taxon>Dikarya</taxon>
        <taxon>Basidiomycota</taxon>
        <taxon>Agaricomycotina</taxon>
        <taxon>Agaricomycetes</taxon>
        <taxon>Agaricomycetidae</taxon>
        <taxon>Agaricales</taxon>
        <taxon>Marasmiineae</taxon>
        <taxon>Omphalotaceae</taxon>
        <taxon>Gymnopus</taxon>
    </lineage>
</organism>
<feature type="domain" description="C2H2-type" evidence="9">
    <location>
        <begin position="224"/>
        <end position="253"/>
    </location>
</feature>
<dbReference type="PANTHER" id="PTHR14003">
    <property type="entry name" value="TRANSCRIPTIONAL REPRESSOR PROTEIN YY"/>
    <property type="match status" value="1"/>
</dbReference>
<sequence>MSSSSRKSSSNRPTLPPIRDLFGSELNRLRVTDEDDVPSHYPSAHPRHSNDYSQRPFNDHLTRSLPPLQSPSGGYSRSSTPSLQYTSYGREGYQSSPRPSHSEYASTSVNNPDHRYPTKPPYNHSSPNATLATRYPSHHDNRSYSNRDYSSHPRVSTSMDPRNRVEEEEQTPTSWGRRESPPNEIRPTNVVTPAKYECSYCGKGFNRPSSLKIHLNSHTGEKPFTCPVEGCGRSFSVLSNMRRHARVHNPSQISDDDNVSLSQAGPSHLEVTPVNWHQHRRRSSASAESFSSSSDSGRRSDDEDEDYHDRGYVEKRSRHHRH</sequence>
<dbReference type="InterPro" id="IPR013087">
    <property type="entry name" value="Znf_C2H2_type"/>
</dbReference>
<feature type="region of interest" description="Disordered" evidence="8">
    <location>
        <begin position="1"/>
        <end position="188"/>
    </location>
</feature>
<evidence type="ECO:0000259" key="9">
    <source>
        <dbReference type="PROSITE" id="PS50157"/>
    </source>
</evidence>
<keyword evidence="3" id="KW-0677">Repeat</keyword>
<keyword evidence="4 7" id="KW-0863">Zinc-finger</keyword>
<evidence type="ECO:0000256" key="5">
    <source>
        <dbReference type="ARBA" id="ARBA00022833"/>
    </source>
</evidence>
<gene>
    <name evidence="10" type="ORF">BT96DRAFT_983007</name>
</gene>
<evidence type="ECO:0000313" key="10">
    <source>
        <dbReference type="EMBL" id="KAE9411234.1"/>
    </source>
</evidence>
<dbReference type="GO" id="GO:0031519">
    <property type="term" value="C:PcG protein complex"/>
    <property type="evidence" value="ECO:0007669"/>
    <property type="project" value="TreeGrafter"/>
</dbReference>
<feature type="compositionally biased region" description="Polar residues" evidence="8">
    <location>
        <begin position="143"/>
        <end position="160"/>
    </location>
</feature>
<evidence type="ECO:0000313" key="11">
    <source>
        <dbReference type="Proteomes" id="UP000799118"/>
    </source>
</evidence>
<feature type="region of interest" description="Disordered" evidence="8">
    <location>
        <begin position="270"/>
        <end position="322"/>
    </location>
</feature>
<dbReference type="FunFam" id="3.30.160.60:FF:000478">
    <property type="entry name" value="Zinc finger protein 133"/>
    <property type="match status" value="1"/>
</dbReference>
<feature type="compositionally biased region" description="Basic and acidic residues" evidence="8">
    <location>
        <begin position="296"/>
        <end position="315"/>
    </location>
</feature>
<evidence type="ECO:0000256" key="8">
    <source>
        <dbReference type="SAM" id="MobiDB-lite"/>
    </source>
</evidence>
<feature type="domain" description="C2H2-type" evidence="9">
    <location>
        <begin position="196"/>
        <end position="223"/>
    </location>
</feature>
<dbReference type="EMBL" id="ML769383">
    <property type="protein sequence ID" value="KAE9411234.1"/>
    <property type="molecule type" value="Genomic_DNA"/>
</dbReference>
<dbReference type="SMART" id="SM00355">
    <property type="entry name" value="ZnF_C2H2"/>
    <property type="match status" value="2"/>
</dbReference>
<proteinExistence type="predicted"/>
<keyword evidence="2" id="KW-0479">Metal-binding</keyword>
<accession>A0A6A4IUN3</accession>
<keyword evidence="6" id="KW-0539">Nucleus</keyword>
<evidence type="ECO:0000256" key="2">
    <source>
        <dbReference type="ARBA" id="ARBA00022723"/>
    </source>
</evidence>
<dbReference type="FunFam" id="3.30.160.60:FF:001102">
    <property type="entry name" value="Transcription factor IIIA"/>
    <property type="match status" value="1"/>
</dbReference>
<dbReference type="PROSITE" id="PS00028">
    <property type="entry name" value="ZINC_FINGER_C2H2_1"/>
    <property type="match status" value="2"/>
</dbReference>
<reference evidence="10" key="1">
    <citation type="journal article" date="2019" name="Environ. Microbiol.">
        <title>Fungal ecological strategies reflected in gene transcription - a case study of two litter decomposers.</title>
        <authorList>
            <person name="Barbi F."/>
            <person name="Kohler A."/>
            <person name="Barry K."/>
            <person name="Baskaran P."/>
            <person name="Daum C."/>
            <person name="Fauchery L."/>
            <person name="Ihrmark K."/>
            <person name="Kuo A."/>
            <person name="LaButti K."/>
            <person name="Lipzen A."/>
            <person name="Morin E."/>
            <person name="Grigoriev I.V."/>
            <person name="Henrissat B."/>
            <person name="Lindahl B."/>
            <person name="Martin F."/>
        </authorList>
    </citation>
    <scope>NUCLEOTIDE SEQUENCE</scope>
    <source>
        <strain evidence="10">JB14</strain>
    </source>
</reference>
<dbReference type="InterPro" id="IPR036236">
    <property type="entry name" value="Znf_C2H2_sf"/>
</dbReference>
<dbReference type="PANTHER" id="PTHR14003:SF20">
    <property type="entry name" value="FINGER DOMAIN PROTEIN, PUTATIVE (AFU_ORTHOLOGUE AFUA_4G10380)-RELATED"/>
    <property type="match status" value="1"/>
</dbReference>
<dbReference type="Proteomes" id="UP000799118">
    <property type="component" value="Unassembled WGS sequence"/>
</dbReference>
<evidence type="ECO:0000256" key="1">
    <source>
        <dbReference type="ARBA" id="ARBA00004123"/>
    </source>
</evidence>
<feature type="compositionally biased region" description="Low complexity" evidence="8">
    <location>
        <begin position="284"/>
        <end position="295"/>
    </location>
</feature>
<dbReference type="Pfam" id="PF00096">
    <property type="entry name" value="zf-C2H2"/>
    <property type="match status" value="2"/>
</dbReference>
<evidence type="ECO:0000256" key="7">
    <source>
        <dbReference type="PROSITE-ProRule" id="PRU00042"/>
    </source>
</evidence>
<protein>
    <recommendedName>
        <fullName evidence="9">C2H2-type domain-containing protein</fullName>
    </recommendedName>
</protein>
<evidence type="ECO:0000256" key="6">
    <source>
        <dbReference type="ARBA" id="ARBA00023242"/>
    </source>
</evidence>
<dbReference type="SUPFAM" id="SSF57667">
    <property type="entry name" value="beta-beta-alpha zinc fingers"/>
    <property type="match status" value="1"/>
</dbReference>
<dbReference type="Gene3D" id="3.30.160.60">
    <property type="entry name" value="Classic Zinc Finger"/>
    <property type="match status" value="2"/>
</dbReference>
<feature type="compositionally biased region" description="Polar residues" evidence="8">
    <location>
        <begin position="70"/>
        <end position="111"/>
    </location>
</feature>
<dbReference type="GO" id="GO:0000978">
    <property type="term" value="F:RNA polymerase II cis-regulatory region sequence-specific DNA binding"/>
    <property type="evidence" value="ECO:0007669"/>
    <property type="project" value="TreeGrafter"/>
</dbReference>
<dbReference type="AlphaFoldDB" id="A0A6A4IUN3"/>
<comment type="subcellular location">
    <subcellularLocation>
        <location evidence="1">Nucleus</location>
    </subcellularLocation>
</comment>
<dbReference type="GO" id="GO:0005667">
    <property type="term" value="C:transcription regulator complex"/>
    <property type="evidence" value="ECO:0007669"/>
    <property type="project" value="TreeGrafter"/>
</dbReference>
<dbReference type="GO" id="GO:0000981">
    <property type="term" value="F:DNA-binding transcription factor activity, RNA polymerase II-specific"/>
    <property type="evidence" value="ECO:0007669"/>
    <property type="project" value="TreeGrafter"/>
</dbReference>
<dbReference type="GO" id="GO:0000785">
    <property type="term" value="C:chromatin"/>
    <property type="evidence" value="ECO:0007669"/>
    <property type="project" value="TreeGrafter"/>
</dbReference>
<dbReference type="GO" id="GO:0008270">
    <property type="term" value="F:zinc ion binding"/>
    <property type="evidence" value="ECO:0007669"/>
    <property type="project" value="UniProtKB-KW"/>
</dbReference>
<dbReference type="OrthoDB" id="6077919at2759"/>